<comment type="similarity">
    <text evidence="1 5">Belongs to the type-B carboxylesterase/lipase family.</text>
</comment>
<dbReference type="InterPro" id="IPR019826">
    <property type="entry name" value="Carboxylesterase_B_AS"/>
</dbReference>
<dbReference type="AlphaFoldDB" id="A0A8J2K985"/>
<dbReference type="Proteomes" id="UP000708208">
    <property type="component" value="Unassembled WGS sequence"/>
</dbReference>
<evidence type="ECO:0000256" key="2">
    <source>
        <dbReference type="ARBA" id="ARBA00022487"/>
    </source>
</evidence>
<dbReference type="PANTHER" id="PTHR43142">
    <property type="entry name" value="CARBOXYLIC ESTER HYDROLASE"/>
    <property type="match status" value="1"/>
</dbReference>
<evidence type="ECO:0000256" key="3">
    <source>
        <dbReference type="ARBA" id="ARBA00022801"/>
    </source>
</evidence>
<accession>A0A8J2K985</accession>
<comment type="caution">
    <text evidence="7">The sequence shown here is derived from an EMBL/GenBank/DDBJ whole genome shotgun (WGS) entry which is preliminary data.</text>
</comment>
<organism evidence="7 8">
    <name type="scientific">Allacma fusca</name>
    <dbReference type="NCBI Taxonomy" id="39272"/>
    <lineage>
        <taxon>Eukaryota</taxon>
        <taxon>Metazoa</taxon>
        <taxon>Ecdysozoa</taxon>
        <taxon>Arthropoda</taxon>
        <taxon>Hexapoda</taxon>
        <taxon>Collembola</taxon>
        <taxon>Symphypleona</taxon>
        <taxon>Sminthuridae</taxon>
        <taxon>Allacma</taxon>
    </lineage>
</organism>
<keyword evidence="8" id="KW-1185">Reference proteome</keyword>
<feature type="domain" description="Carboxylesterase type B" evidence="6">
    <location>
        <begin position="1"/>
        <end position="247"/>
    </location>
</feature>
<dbReference type="EMBL" id="CAJVCH010280561">
    <property type="protein sequence ID" value="CAG7784688.1"/>
    <property type="molecule type" value="Genomic_DNA"/>
</dbReference>
<evidence type="ECO:0000313" key="7">
    <source>
        <dbReference type="EMBL" id="CAG7784688.1"/>
    </source>
</evidence>
<reference evidence="7" key="1">
    <citation type="submission" date="2021-06" db="EMBL/GenBank/DDBJ databases">
        <authorList>
            <person name="Hodson N. C."/>
            <person name="Mongue J. A."/>
            <person name="Jaron S. K."/>
        </authorList>
    </citation>
    <scope>NUCLEOTIDE SEQUENCE</scope>
</reference>
<evidence type="ECO:0000256" key="4">
    <source>
        <dbReference type="ARBA" id="ARBA00023180"/>
    </source>
</evidence>
<evidence type="ECO:0000259" key="6">
    <source>
        <dbReference type="Pfam" id="PF00135"/>
    </source>
</evidence>
<proteinExistence type="inferred from homology"/>
<dbReference type="PANTHER" id="PTHR43142:SF1">
    <property type="entry name" value="CARBOXYLIC ESTER HYDROLASE"/>
    <property type="match status" value="1"/>
</dbReference>
<dbReference type="OrthoDB" id="19653at2759"/>
<protein>
    <recommendedName>
        <fullName evidence="5">Carboxylic ester hydrolase</fullName>
        <ecNumber evidence="5">3.1.1.-</ecNumber>
    </recommendedName>
</protein>
<dbReference type="InterPro" id="IPR002018">
    <property type="entry name" value="CarbesteraseB"/>
</dbReference>
<keyword evidence="4" id="KW-0325">Glycoprotein</keyword>
<evidence type="ECO:0000256" key="5">
    <source>
        <dbReference type="RuleBase" id="RU361235"/>
    </source>
</evidence>
<gene>
    <name evidence="7" type="ORF">AFUS01_LOCUS23357</name>
</gene>
<dbReference type="EC" id="3.1.1.-" evidence="5"/>
<evidence type="ECO:0000313" key="8">
    <source>
        <dbReference type="Proteomes" id="UP000708208"/>
    </source>
</evidence>
<sequence>PPVGDLRFADPLPPENWENILDGRKIGPECAQINVWTTEIFTNIVGEEDCLHLNINVPSKVYEDVLNGRRAKVPVIFYIHGGGYIAGSGGLHSSAYFMDEDVVTVIINYRLELLGFLTTGDDVIRGNAGLKDQTMALRWVQKNIQYFGGDPNQVTIFGSSAGAASAHYQMLSPFSKGLFRKVFAQSGFAPSSWGFNSLENSLEKAMGIARKFNCLTNDTRRLAKCLRNTPLKDLLITRLNLKTDWFGLNPQEKEDFLRHTLLYVTPEI</sequence>
<keyword evidence="3 5" id="KW-0378">Hydrolase</keyword>
<feature type="non-terminal residue" evidence="7">
    <location>
        <position position="1"/>
    </location>
</feature>
<evidence type="ECO:0000256" key="1">
    <source>
        <dbReference type="ARBA" id="ARBA00005964"/>
    </source>
</evidence>
<keyword evidence="2" id="KW-0719">Serine esterase</keyword>
<dbReference type="PROSITE" id="PS00122">
    <property type="entry name" value="CARBOXYLESTERASE_B_1"/>
    <property type="match status" value="1"/>
</dbReference>
<dbReference type="Pfam" id="PF00135">
    <property type="entry name" value="COesterase"/>
    <property type="match status" value="1"/>
</dbReference>
<name>A0A8J2K985_9HEXA</name>
<dbReference type="GO" id="GO:0052689">
    <property type="term" value="F:carboxylic ester hydrolase activity"/>
    <property type="evidence" value="ECO:0007669"/>
    <property type="project" value="UniProtKB-KW"/>
</dbReference>